<feature type="transmembrane region" description="Helical" evidence="2">
    <location>
        <begin position="109"/>
        <end position="130"/>
    </location>
</feature>
<evidence type="ECO:0000256" key="2">
    <source>
        <dbReference type="SAM" id="Phobius"/>
    </source>
</evidence>
<reference evidence="3 4" key="1">
    <citation type="submission" date="2019-06" db="EMBL/GenBank/DDBJ databases">
        <title>WGS assembly of Gossypium darwinii.</title>
        <authorList>
            <person name="Chen Z.J."/>
            <person name="Sreedasyam A."/>
            <person name="Ando A."/>
            <person name="Song Q."/>
            <person name="De L."/>
            <person name="Hulse-Kemp A."/>
            <person name="Ding M."/>
            <person name="Ye W."/>
            <person name="Kirkbride R."/>
            <person name="Jenkins J."/>
            <person name="Plott C."/>
            <person name="Lovell J."/>
            <person name="Lin Y.-M."/>
            <person name="Vaughn R."/>
            <person name="Liu B."/>
            <person name="Li W."/>
            <person name="Simpson S."/>
            <person name="Scheffler B."/>
            <person name="Saski C."/>
            <person name="Grover C."/>
            <person name="Hu G."/>
            <person name="Conover J."/>
            <person name="Carlson J."/>
            <person name="Shu S."/>
            <person name="Boston L."/>
            <person name="Williams M."/>
            <person name="Peterson D."/>
            <person name="Mcgee K."/>
            <person name="Jones D."/>
            <person name="Wendel J."/>
            <person name="Stelly D."/>
            <person name="Grimwood J."/>
            <person name="Schmutz J."/>
        </authorList>
    </citation>
    <scope>NUCLEOTIDE SEQUENCE [LARGE SCALE GENOMIC DNA]</scope>
    <source>
        <strain evidence="3">1808015.09</strain>
    </source>
</reference>
<feature type="transmembrane region" description="Helical" evidence="2">
    <location>
        <begin position="137"/>
        <end position="157"/>
    </location>
</feature>
<name>A0A5D2HC49_GOSDA</name>
<evidence type="ECO:0000313" key="3">
    <source>
        <dbReference type="EMBL" id="TYH27470.1"/>
    </source>
</evidence>
<feature type="transmembrane region" description="Helical" evidence="2">
    <location>
        <begin position="82"/>
        <end position="103"/>
    </location>
</feature>
<feature type="region of interest" description="Disordered" evidence="1">
    <location>
        <begin position="1"/>
        <end position="29"/>
    </location>
</feature>
<dbReference type="EMBL" id="CM017689">
    <property type="protein sequence ID" value="TYH27470.1"/>
    <property type="molecule type" value="Genomic_DNA"/>
</dbReference>
<proteinExistence type="predicted"/>
<keyword evidence="2" id="KW-0812">Transmembrane</keyword>
<protein>
    <submittedName>
        <fullName evidence="3">Uncharacterized protein</fullName>
    </submittedName>
</protein>
<keyword evidence="2" id="KW-1133">Transmembrane helix</keyword>
<evidence type="ECO:0000256" key="1">
    <source>
        <dbReference type="SAM" id="MobiDB-lite"/>
    </source>
</evidence>
<dbReference type="Proteomes" id="UP000323506">
    <property type="component" value="Chromosome A02"/>
</dbReference>
<evidence type="ECO:0000313" key="4">
    <source>
        <dbReference type="Proteomes" id="UP000323506"/>
    </source>
</evidence>
<sequence>MATAKQKRGTSGSLLPPRPMVETPGFDGLQIGERTPKRTRTVNWKCYATRGRGDVQRCDDRGGMRGGWHAWGERRLKEEARVAETIWVVGLGLVLGLLGLFGLKSGYWVLIRFCFNFGPCIGLFFVYLVWVLFRPKLAITVSKLNLFFCSFYVYKIVVTRSNLPIPFFFILLKILEVFIDEY</sequence>
<organism evidence="3 4">
    <name type="scientific">Gossypium darwinii</name>
    <name type="common">Darwin's cotton</name>
    <name type="synonym">Gossypium barbadense var. darwinii</name>
    <dbReference type="NCBI Taxonomy" id="34276"/>
    <lineage>
        <taxon>Eukaryota</taxon>
        <taxon>Viridiplantae</taxon>
        <taxon>Streptophyta</taxon>
        <taxon>Embryophyta</taxon>
        <taxon>Tracheophyta</taxon>
        <taxon>Spermatophyta</taxon>
        <taxon>Magnoliopsida</taxon>
        <taxon>eudicotyledons</taxon>
        <taxon>Gunneridae</taxon>
        <taxon>Pentapetalae</taxon>
        <taxon>rosids</taxon>
        <taxon>malvids</taxon>
        <taxon>Malvales</taxon>
        <taxon>Malvaceae</taxon>
        <taxon>Malvoideae</taxon>
        <taxon>Gossypium</taxon>
    </lineage>
</organism>
<keyword evidence="2" id="KW-0472">Membrane</keyword>
<dbReference type="AlphaFoldDB" id="A0A5D2HC49"/>
<keyword evidence="4" id="KW-1185">Reference proteome</keyword>
<accession>A0A5D2HC49</accession>
<gene>
    <name evidence="3" type="ORF">ES288_A02G072600v1</name>
</gene>